<feature type="transmembrane region" description="Helical" evidence="1">
    <location>
        <begin position="154"/>
        <end position="171"/>
    </location>
</feature>
<dbReference type="NCBIfam" id="NF037970">
    <property type="entry name" value="vanZ_1"/>
    <property type="match status" value="1"/>
</dbReference>
<dbReference type="Proteomes" id="UP000195667">
    <property type="component" value="Unassembled WGS sequence"/>
</dbReference>
<dbReference type="InterPro" id="IPR006976">
    <property type="entry name" value="VanZ-like"/>
</dbReference>
<dbReference type="EMBL" id="FUKI01000014">
    <property type="protein sequence ID" value="SJM89414.1"/>
    <property type="molecule type" value="Genomic_DNA"/>
</dbReference>
<accession>A0A1R4GZP5</accession>
<reference evidence="4" key="1">
    <citation type="submission" date="2017-02" db="EMBL/GenBank/DDBJ databases">
        <authorList>
            <person name="Daims H."/>
        </authorList>
    </citation>
    <scope>NUCLEOTIDE SEQUENCE [LARGE SCALE GENOMIC DNA]</scope>
</reference>
<feature type="transmembrane region" description="Helical" evidence="1">
    <location>
        <begin position="82"/>
        <end position="106"/>
    </location>
</feature>
<protein>
    <recommendedName>
        <fullName evidence="2">VanZ-like domain-containing protein</fullName>
    </recommendedName>
</protein>
<dbReference type="PANTHER" id="PTHR28008">
    <property type="entry name" value="DOMAIN PROTEIN, PUTATIVE (AFU_ORTHOLOGUE AFUA_3G10980)-RELATED"/>
    <property type="match status" value="1"/>
</dbReference>
<dbReference type="AlphaFoldDB" id="A0A1R4GZP5"/>
<feature type="transmembrane region" description="Helical" evidence="1">
    <location>
        <begin position="374"/>
        <end position="393"/>
    </location>
</feature>
<feature type="transmembrane region" description="Helical" evidence="1">
    <location>
        <begin position="233"/>
        <end position="254"/>
    </location>
</feature>
<evidence type="ECO:0000313" key="4">
    <source>
        <dbReference type="Proteomes" id="UP000195667"/>
    </source>
</evidence>
<dbReference type="OrthoDB" id="283584at2"/>
<feature type="transmembrane region" description="Helical" evidence="1">
    <location>
        <begin position="339"/>
        <end position="362"/>
    </location>
</feature>
<dbReference type="Pfam" id="PF04892">
    <property type="entry name" value="VanZ"/>
    <property type="match status" value="1"/>
</dbReference>
<name>A0A1R4GZP5_9GAMM</name>
<feature type="transmembrane region" description="Helical" evidence="1">
    <location>
        <begin position="405"/>
        <end position="422"/>
    </location>
</feature>
<keyword evidence="1" id="KW-0812">Transmembrane</keyword>
<feature type="transmembrane region" description="Helical" evidence="1">
    <location>
        <begin position="298"/>
        <end position="319"/>
    </location>
</feature>
<organism evidence="3 4">
    <name type="scientific">Crenothrix polyspora</name>
    <dbReference type="NCBI Taxonomy" id="360316"/>
    <lineage>
        <taxon>Bacteria</taxon>
        <taxon>Pseudomonadati</taxon>
        <taxon>Pseudomonadota</taxon>
        <taxon>Gammaproteobacteria</taxon>
        <taxon>Methylococcales</taxon>
        <taxon>Crenotrichaceae</taxon>
        <taxon>Crenothrix</taxon>
    </lineage>
</organism>
<feature type="transmembrane region" description="Helical" evidence="1">
    <location>
        <begin position="54"/>
        <end position="75"/>
    </location>
</feature>
<evidence type="ECO:0000259" key="2">
    <source>
        <dbReference type="Pfam" id="PF04892"/>
    </source>
</evidence>
<evidence type="ECO:0000313" key="3">
    <source>
        <dbReference type="EMBL" id="SJM89414.1"/>
    </source>
</evidence>
<sequence>MTKYCFCAAVVYLIFVIYGSLVPLDYQSIPWQQARDKFHNIPYLALGIESRADWIANIVLYMPLAFLWTMLLGNMRSVGLRVVWAIIVLSSCVALAVVIEFCQLYFPPRTVSINDLIAEAIGTVMGLLLAATLGKHWVKLINNLALSALPSSQMLIVLYLSSYLAVSFFPFDFVTSFAELDIKLAGSQDDIFMSLDICQHNAVRCVVKIIVEILILMPVGALFYNLPHVAHKLALAILVGFFLGIFSELIQLFLYSGIGQGISILTRMLGMGLGVRAAQWLEQQDWLHWQKRLKPMILMLLLPYVLLVFVINGGMEGAWLSVDLAYAKLAETRFMPFFYFYYTTETIALLSVISNLGLYIPIGCAYCLWYTPKAISWIWVGMGAVVLAIMVETEKLFLANKHPDPTDLGIAFVAAATSYVLMNKALHWQQQDTLSLTLKQRF</sequence>
<dbReference type="RefSeq" id="WP_087142119.1">
    <property type="nucleotide sequence ID" value="NZ_FUKI01000014.1"/>
</dbReference>
<dbReference type="PANTHER" id="PTHR28008:SF1">
    <property type="entry name" value="DOMAIN PROTEIN, PUTATIVE (AFU_ORTHOLOGUE AFUA_3G10980)-RELATED"/>
    <property type="match status" value="1"/>
</dbReference>
<evidence type="ECO:0000256" key="1">
    <source>
        <dbReference type="SAM" id="Phobius"/>
    </source>
</evidence>
<keyword evidence="4" id="KW-1185">Reference proteome</keyword>
<feature type="transmembrane region" description="Helical" evidence="1">
    <location>
        <begin position="112"/>
        <end position="133"/>
    </location>
</feature>
<keyword evidence="1" id="KW-0472">Membrane</keyword>
<proteinExistence type="predicted"/>
<gene>
    <name evidence="3" type="ORF">CRENPOLYSF1_1100016</name>
</gene>
<keyword evidence="1" id="KW-1133">Transmembrane helix</keyword>
<feature type="domain" description="VanZ-like" evidence="2">
    <location>
        <begin position="10"/>
        <end position="131"/>
    </location>
</feature>